<proteinExistence type="predicted"/>
<evidence type="ECO:0008006" key="4">
    <source>
        <dbReference type="Google" id="ProtNLM"/>
    </source>
</evidence>
<name>A0A6C2D1X7_9RHOO</name>
<evidence type="ECO:0000313" key="3">
    <source>
        <dbReference type="Proteomes" id="UP000389128"/>
    </source>
</evidence>
<dbReference type="RefSeq" id="WP_148578701.1">
    <property type="nucleotide sequence ID" value="NZ_SDKK01000007.1"/>
</dbReference>
<organism evidence="2 3">
    <name type="scientific">Zoogloea oleivorans</name>
    <dbReference type="NCBI Taxonomy" id="1552750"/>
    <lineage>
        <taxon>Bacteria</taxon>
        <taxon>Pseudomonadati</taxon>
        <taxon>Pseudomonadota</taxon>
        <taxon>Betaproteobacteria</taxon>
        <taxon>Rhodocyclales</taxon>
        <taxon>Zoogloeaceae</taxon>
        <taxon>Zoogloea</taxon>
    </lineage>
</organism>
<sequence length="163" mass="17186">MTFTKSIVSRLLAGMFALALPFAAISAPLVTGASVPALVLEDQHGKKVSIEAGTRIVLFAADKAASDFVNETLAAQSAGVLDRLNAVYFADISAMPALITRMFALPALRELPFAVGLGREASQLADLPRQKGAVTLLRMADGKLVSVEYARDAGQLRQAMGIK</sequence>
<gene>
    <name evidence="2" type="ORF">ETQ85_08945</name>
</gene>
<evidence type="ECO:0000256" key="1">
    <source>
        <dbReference type="SAM" id="SignalP"/>
    </source>
</evidence>
<reference evidence="2 3" key="1">
    <citation type="submission" date="2019-01" db="EMBL/GenBank/DDBJ databases">
        <title>Zoogloea oleivorans genome sequencing and assembly.</title>
        <authorList>
            <person name="Tancsics A."/>
            <person name="Farkas M."/>
            <person name="Kriszt B."/>
            <person name="Maroti G."/>
            <person name="Horvath B."/>
        </authorList>
    </citation>
    <scope>NUCLEOTIDE SEQUENCE [LARGE SCALE GENOMIC DNA]</scope>
    <source>
        <strain evidence="2 3">Buc</strain>
    </source>
</reference>
<comment type="caution">
    <text evidence="2">The sequence shown here is derived from an EMBL/GenBank/DDBJ whole genome shotgun (WGS) entry which is preliminary data.</text>
</comment>
<evidence type="ECO:0000313" key="2">
    <source>
        <dbReference type="EMBL" id="TYC59679.1"/>
    </source>
</evidence>
<dbReference type="Proteomes" id="UP000389128">
    <property type="component" value="Unassembled WGS sequence"/>
</dbReference>
<protein>
    <recommendedName>
        <fullName evidence="4">FAD/FMN-containing dehydrogenase</fullName>
    </recommendedName>
</protein>
<keyword evidence="3" id="KW-1185">Reference proteome</keyword>
<dbReference type="OrthoDB" id="5786920at2"/>
<keyword evidence="1" id="KW-0732">Signal</keyword>
<feature type="chain" id="PRO_5025444164" description="FAD/FMN-containing dehydrogenase" evidence="1">
    <location>
        <begin position="27"/>
        <end position="163"/>
    </location>
</feature>
<dbReference type="EMBL" id="SDKK01000007">
    <property type="protein sequence ID" value="TYC59679.1"/>
    <property type="molecule type" value="Genomic_DNA"/>
</dbReference>
<dbReference type="AlphaFoldDB" id="A0A6C2D1X7"/>
<feature type="signal peptide" evidence="1">
    <location>
        <begin position="1"/>
        <end position="26"/>
    </location>
</feature>
<accession>A0A6C2D1X7</accession>